<accession>A0ABR2X8K4</accession>
<name>A0ABR2X8K4_9PEZI</name>
<gene>
    <name evidence="1" type="ORF">SCAR479_13214</name>
</gene>
<evidence type="ECO:0000313" key="2">
    <source>
        <dbReference type="Proteomes" id="UP001465668"/>
    </source>
</evidence>
<comment type="caution">
    <text evidence="1">The sequence shown here is derived from an EMBL/GenBank/DDBJ whole genome shotgun (WGS) entry which is preliminary data.</text>
</comment>
<organism evidence="1 2">
    <name type="scientific">Seiridium cardinale</name>
    <dbReference type="NCBI Taxonomy" id="138064"/>
    <lineage>
        <taxon>Eukaryota</taxon>
        <taxon>Fungi</taxon>
        <taxon>Dikarya</taxon>
        <taxon>Ascomycota</taxon>
        <taxon>Pezizomycotina</taxon>
        <taxon>Sordariomycetes</taxon>
        <taxon>Xylariomycetidae</taxon>
        <taxon>Amphisphaeriales</taxon>
        <taxon>Sporocadaceae</taxon>
        <taxon>Seiridium</taxon>
    </lineage>
</organism>
<reference evidence="1 2" key="1">
    <citation type="submission" date="2024-02" db="EMBL/GenBank/DDBJ databases">
        <title>First draft genome assembly of two strains of Seiridium cardinale.</title>
        <authorList>
            <person name="Emiliani G."/>
            <person name="Scali E."/>
        </authorList>
    </citation>
    <scope>NUCLEOTIDE SEQUENCE [LARGE SCALE GENOMIC DNA]</scope>
    <source>
        <strain evidence="1 2">BM-138-000479</strain>
    </source>
</reference>
<sequence length="359" mass="41358">MDPLPSDQVKDCLLLLSDDRFIGRKLLYPGENGMSIKLGYETPRFGQPFWTIILQFRREKNDSLQWSGLINVHLKIYNDDIEFFETEECTVADLESEELLGVSTVGELRKLDRSVWLFVKVKMRKGRKAIVSGWPMPYVGPEPDDSWYNMLERIEGVCYLDELVDAGIFSCLLQCREQDFEEWQQIVTRYLGQTLSFEPSYVILFPSLRSLPSLTSSYHTVLDVIPEFRGRESVQSQNIFSSKVEVAIYLQQGVAQDQYPLLEDAKNMCLSITLNREFSDKYYNCIKRTMTMSQPVDIAFRSGERFSEIGLIWTGRVFFDLLIRNFDHGKSAITPSMSTNSYLLVSGAIVTVARRPPYT</sequence>
<protein>
    <submittedName>
        <fullName evidence="1">Uncharacterized protein</fullName>
    </submittedName>
</protein>
<dbReference type="Proteomes" id="UP001465668">
    <property type="component" value="Unassembled WGS sequence"/>
</dbReference>
<dbReference type="EMBL" id="JARVKM010000101">
    <property type="protein sequence ID" value="KAK9770109.1"/>
    <property type="molecule type" value="Genomic_DNA"/>
</dbReference>
<keyword evidence="2" id="KW-1185">Reference proteome</keyword>
<evidence type="ECO:0000313" key="1">
    <source>
        <dbReference type="EMBL" id="KAK9770109.1"/>
    </source>
</evidence>
<proteinExistence type="predicted"/>